<sequence>MLFAYRPELENPPREGGFGIITDGGIIQLAPGLNQGVPEDQWEEASPNSTVKRIITIGAIEEVREQPTVETIPHDVQTLANLPIIEASRTIELIHDPDQLASWKKIEGRVRVRNAIAKRQEAIGTGGP</sequence>
<protein>
    <submittedName>
        <fullName evidence="1">Uncharacterized protein</fullName>
    </submittedName>
</protein>
<evidence type="ECO:0000313" key="1">
    <source>
        <dbReference type="EMBL" id="QNJ59843.1"/>
    </source>
</evidence>
<organism evidence="1">
    <name type="scientific">Bacteriophage sp</name>
    <dbReference type="NCBI Taxonomy" id="38018"/>
    <lineage>
        <taxon>Viruses</taxon>
    </lineage>
</organism>
<reference evidence="1" key="1">
    <citation type="submission" date="2020-07" db="EMBL/GenBank/DDBJ databases">
        <title>DNA virome of the Small Aral Sea.</title>
        <authorList>
            <person name="Alexyuk M.S."/>
            <person name="Bogoyavlenskiy A.P."/>
            <person name="Alexyuk P.G."/>
            <person name="Berezin V.E."/>
        </authorList>
    </citation>
    <scope>NUCLEOTIDE SEQUENCE</scope>
</reference>
<proteinExistence type="predicted"/>
<name>A0A7G8LRH1_9VIRU</name>
<accession>A0A7G8LRH1</accession>
<dbReference type="EMBL" id="MT787740">
    <property type="protein sequence ID" value="QNJ59843.1"/>
    <property type="molecule type" value="Genomic_DNA"/>
</dbReference>